<feature type="region of interest" description="Disordered" evidence="8">
    <location>
        <begin position="173"/>
        <end position="226"/>
    </location>
</feature>
<feature type="compositionally biased region" description="Low complexity" evidence="8">
    <location>
        <begin position="184"/>
        <end position="202"/>
    </location>
</feature>
<keyword evidence="6" id="KW-0804">Transcription</keyword>
<dbReference type="RefSeq" id="XP_060283953.1">
    <property type="nucleotide sequence ID" value="XM_060430604.1"/>
</dbReference>
<dbReference type="InterPro" id="IPR036395">
    <property type="entry name" value="Cu_fist_DNA-bd_dom_sf"/>
</dbReference>
<dbReference type="Pfam" id="PF00649">
    <property type="entry name" value="Copper-fist"/>
    <property type="match status" value="1"/>
</dbReference>
<dbReference type="GO" id="GO:0000981">
    <property type="term" value="F:DNA-binding transcription factor activity, RNA polymerase II-specific"/>
    <property type="evidence" value="ECO:0007669"/>
    <property type="project" value="TreeGrafter"/>
</dbReference>
<evidence type="ECO:0000256" key="7">
    <source>
        <dbReference type="ARBA" id="ARBA00023242"/>
    </source>
</evidence>
<dbReference type="PANTHER" id="PTHR28088">
    <property type="entry name" value="TRANSCRIPTIONAL ACTIVATOR HAA1-RELATED"/>
    <property type="match status" value="1"/>
</dbReference>
<gene>
    <name evidence="10" type="ORF">QBC33DRAFT_57147</name>
</gene>
<comment type="subcellular location">
    <subcellularLocation>
        <location evidence="1">Nucleus</location>
    </subcellularLocation>
</comment>
<dbReference type="GO" id="GO:0006879">
    <property type="term" value="P:intracellular iron ion homeostasis"/>
    <property type="evidence" value="ECO:0007669"/>
    <property type="project" value="TreeGrafter"/>
</dbReference>
<dbReference type="GO" id="GO:0005507">
    <property type="term" value="F:copper ion binding"/>
    <property type="evidence" value="ECO:0007669"/>
    <property type="project" value="InterPro"/>
</dbReference>
<feature type="region of interest" description="Disordered" evidence="8">
    <location>
        <begin position="102"/>
        <end position="130"/>
    </location>
</feature>
<dbReference type="SMART" id="SM01090">
    <property type="entry name" value="Copper-fist"/>
    <property type="match status" value="1"/>
</dbReference>
<accession>A0AAJ0C0K6</accession>
<dbReference type="PROSITE" id="PS50073">
    <property type="entry name" value="COPPER_FIST_2"/>
    <property type="match status" value="1"/>
</dbReference>
<evidence type="ECO:0000256" key="1">
    <source>
        <dbReference type="ARBA" id="ARBA00004123"/>
    </source>
</evidence>
<dbReference type="GO" id="GO:0045944">
    <property type="term" value="P:positive regulation of transcription by RNA polymerase II"/>
    <property type="evidence" value="ECO:0007669"/>
    <property type="project" value="TreeGrafter"/>
</dbReference>
<keyword evidence="2" id="KW-0479">Metal-binding</keyword>
<dbReference type="SMART" id="SM00412">
    <property type="entry name" value="Cu_FIST"/>
    <property type="match status" value="1"/>
</dbReference>
<proteinExistence type="predicted"/>
<evidence type="ECO:0000313" key="10">
    <source>
        <dbReference type="EMBL" id="KAK1767740.1"/>
    </source>
</evidence>
<evidence type="ECO:0000256" key="2">
    <source>
        <dbReference type="ARBA" id="ARBA00022723"/>
    </source>
</evidence>
<protein>
    <recommendedName>
        <fullName evidence="9">Copper-fist domain-containing protein</fullName>
    </recommendedName>
</protein>
<dbReference type="InterPro" id="IPR051763">
    <property type="entry name" value="Copper_Homeo_Regul"/>
</dbReference>
<keyword evidence="3" id="KW-0862">Zinc</keyword>
<dbReference type="EMBL" id="MU839007">
    <property type="protein sequence ID" value="KAK1767740.1"/>
    <property type="molecule type" value="Genomic_DNA"/>
</dbReference>
<evidence type="ECO:0000256" key="5">
    <source>
        <dbReference type="ARBA" id="ARBA00023015"/>
    </source>
</evidence>
<keyword evidence="11" id="KW-1185">Reference proteome</keyword>
<organism evidence="10 11">
    <name type="scientific">Phialemonium atrogriseum</name>
    <dbReference type="NCBI Taxonomy" id="1093897"/>
    <lineage>
        <taxon>Eukaryota</taxon>
        <taxon>Fungi</taxon>
        <taxon>Dikarya</taxon>
        <taxon>Ascomycota</taxon>
        <taxon>Pezizomycotina</taxon>
        <taxon>Sordariomycetes</taxon>
        <taxon>Sordariomycetidae</taxon>
        <taxon>Cephalothecales</taxon>
        <taxon>Cephalothecaceae</taxon>
        <taxon>Phialemonium</taxon>
    </lineage>
</organism>
<keyword evidence="4" id="KW-0186">Copper</keyword>
<reference evidence="10" key="1">
    <citation type="submission" date="2023-06" db="EMBL/GenBank/DDBJ databases">
        <title>Genome-scale phylogeny and comparative genomics of the fungal order Sordariales.</title>
        <authorList>
            <consortium name="Lawrence Berkeley National Laboratory"/>
            <person name="Hensen N."/>
            <person name="Bonometti L."/>
            <person name="Westerberg I."/>
            <person name="Brannstrom I.O."/>
            <person name="Guillou S."/>
            <person name="Cros-Aarteil S."/>
            <person name="Calhoun S."/>
            <person name="Haridas S."/>
            <person name="Kuo A."/>
            <person name="Mondo S."/>
            <person name="Pangilinan J."/>
            <person name="Riley R."/>
            <person name="Labutti K."/>
            <person name="Andreopoulos B."/>
            <person name="Lipzen A."/>
            <person name="Chen C."/>
            <person name="Yanf M."/>
            <person name="Daum C."/>
            <person name="Ng V."/>
            <person name="Clum A."/>
            <person name="Steindorff A."/>
            <person name="Ohm R."/>
            <person name="Martin F."/>
            <person name="Silar P."/>
            <person name="Natvig D."/>
            <person name="Lalanne C."/>
            <person name="Gautier V."/>
            <person name="Ament-Velasquez S.L."/>
            <person name="Kruys A."/>
            <person name="Hutchinson M.I."/>
            <person name="Powell A.J."/>
            <person name="Barry K."/>
            <person name="Miller A.N."/>
            <person name="Grigoriev I.V."/>
            <person name="Debuchy R."/>
            <person name="Gladieux P."/>
            <person name="Thoren M.H."/>
            <person name="Johannesson H."/>
        </authorList>
    </citation>
    <scope>NUCLEOTIDE SEQUENCE</scope>
    <source>
        <strain evidence="10">8032-3</strain>
    </source>
</reference>
<dbReference type="PANTHER" id="PTHR28088:SF5">
    <property type="entry name" value="TRANSCRIPTIONAL ACTIVATOR HAA1-RELATED"/>
    <property type="match status" value="1"/>
</dbReference>
<keyword evidence="7" id="KW-0539">Nucleus</keyword>
<dbReference type="SUPFAM" id="SSF57879">
    <property type="entry name" value="Zinc domain conserved in yeast copper-regulated transcription factors"/>
    <property type="match status" value="1"/>
</dbReference>
<evidence type="ECO:0000259" key="9">
    <source>
        <dbReference type="PROSITE" id="PS50073"/>
    </source>
</evidence>
<sequence length="448" mass="47938">MLINGEKWACEACVRGHRVSNCQHANRPLQHINKKGRPASQCQHCRAMRKARSAHTKCSCGEKTHKCAHMKASVEGHKESCCCNHGGRCTCAHKKEVLQLTPVPESDSDDKDNAPTAKGPRGGVGSRRRANTVQLDGVLAFDDHGHHKPTHKHAKASLKCGPYQLDRANSAHVAGTLGRRSVDSDSPGDSGSTDSPVGTSGSPRDQCQADSEEASPLMTGSSSFADLNGRLPPLDLSGIEYPPYMSNGYDNLFGSLSDHEPPMFSAGLSATPVDWSHYDGLEFASRAADFAPSNYSQPQSYGTFDLNGSEQPTLTTNTSTSGEVSEIEDFLPNNIEDFDDAGFGTSTTSSSFNLAQMHGNLLSSADLTPLSYNDFKLLKAGNKFLPTPASLAGEEPVLAATTSGGIANYQLVDDDTALWMSDYAHGLPGLPNLTDSPDPNLPNFWEAQ</sequence>
<dbReference type="PRINTS" id="PR00617">
    <property type="entry name" value="COPPERFIST"/>
</dbReference>
<dbReference type="GO" id="GO:0005634">
    <property type="term" value="C:nucleus"/>
    <property type="evidence" value="ECO:0007669"/>
    <property type="project" value="UniProtKB-SubCell"/>
</dbReference>
<keyword evidence="5" id="KW-0805">Transcription regulation</keyword>
<dbReference type="Gene3D" id="3.90.430.10">
    <property type="entry name" value="Copper fist DNA-binding domain"/>
    <property type="match status" value="1"/>
</dbReference>
<evidence type="ECO:0000256" key="6">
    <source>
        <dbReference type="ARBA" id="ARBA00023163"/>
    </source>
</evidence>
<feature type="domain" description="Copper-fist" evidence="9">
    <location>
        <begin position="1"/>
        <end position="39"/>
    </location>
</feature>
<dbReference type="AlphaFoldDB" id="A0AAJ0C0K6"/>
<dbReference type="InterPro" id="IPR001083">
    <property type="entry name" value="Cu_fist_DNA-bd_dom"/>
</dbReference>
<dbReference type="Proteomes" id="UP001244011">
    <property type="component" value="Unassembled WGS sequence"/>
</dbReference>
<evidence type="ECO:0000256" key="8">
    <source>
        <dbReference type="SAM" id="MobiDB-lite"/>
    </source>
</evidence>
<evidence type="ECO:0000256" key="4">
    <source>
        <dbReference type="ARBA" id="ARBA00023008"/>
    </source>
</evidence>
<dbReference type="FunFam" id="3.90.430.10:FF:000001">
    <property type="entry name" value="Copper fist DNA-binding protein"/>
    <property type="match status" value="1"/>
</dbReference>
<dbReference type="GO" id="GO:0000978">
    <property type="term" value="F:RNA polymerase II cis-regulatory region sequence-specific DNA binding"/>
    <property type="evidence" value="ECO:0007669"/>
    <property type="project" value="TreeGrafter"/>
</dbReference>
<comment type="caution">
    <text evidence="10">The sequence shown here is derived from an EMBL/GenBank/DDBJ whole genome shotgun (WGS) entry which is preliminary data.</text>
</comment>
<dbReference type="GeneID" id="85313791"/>
<evidence type="ECO:0000256" key="3">
    <source>
        <dbReference type="ARBA" id="ARBA00022833"/>
    </source>
</evidence>
<dbReference type="GO" id="GO:0006878">
    <property type="term" value="P:intracellular copper ion homeostasis"/>
    <property type="evidence" value="ECO:0007669"/>
    <property type="project" value="TreeGrafter"/>
</dbReference>
<evidence type="ECO:0000313" key="11">
    <source>
        <dbReference type="Proteomes" id="UP001244011"/>
    </source>
</evidence>
<name>A0AAJ0C0K6_9PEZI</name>